<dbReference type="OrthoDB" id="5566184at2759"/>
<protein>
    <submittedName>
        <fullName evidence="2">Uncharacterized protein</fullName>
    </submittedName>
</protein>
<evidence type="ECO:0000256" key="1">
    <source>
        <dbReference type="SAM" id="MobiDB-lite"/>
    </source>
</evidence>
<organism evidence="2 3">
    <name type="scientific">Coemansia spiralis</name>
    <dbReference type="NCBI Taxonomy" id="417178"/>
    <lineage>
        <taxon>Eukaryota</taxon>
        <taxon>Fungi</taxon>
        <taxon>Fungi incertae sedis</taxon>
        <taxon>Zoopagomycota</taxon>
        <taxon>Kickxellomycotina</taxon>
        <taxon>Kickxellomycetes</taxon>
        <taxon>Kickxellales</taxon>
        <taxon>Kickxellaceae</taxon>
        <taxon>Coemansia</taxon>
    </lineage>
</organism>
<feature type="region of interest" description="Disordered" evidence="1">
    <location>
        <begin position="1"/>
        <end position="26"/>
    </location>
</feature>
<evidence type="ECO:0000313" key="3">
    <source>
        <dbReference type="Proteomes" id="UP001151518"/>
    </source>
</evidence>
<feature type="compositionally biased region" description="Basic and acidic residues" evidence="1">
    <location>
        <begin position="1"/>
        <end position="10"/>
    </location>
</feature>
<name>A0A9W8KZP4_9FUNG</name>
<dbReference type="AlphaFoldDB" id="A0A9W8KZP4"/>
<dbReference type="Proteomes" id="UP001151518">
    <property type="component" value="Unassembled WGS sequence"/>
</dbReference>
<gene>
    <name evidence="2" type="ORF">GGI25_001847</name>
</gene>
<accession>A0A9W8KZP4</accession>
<sequence length="367" mass="41167">MSAEHQPEHTRHTRPPHPPTPQTDSAFDNFWDRLVAAETSRLHPAAQHAGAQPTADESEWTFVMRPLIGAAHIEPRAQRLASNARHVQTGTPGLSVGPGYDFSYEEYAMEDGLEAHIDDEAGSLWASSQRAQPSRLPSAVLVHQPWNAGVAWKPYVYQQPVANSLAQVRNANEAFRHRALPGMDADRSKYYIVSSGVHALPLECTSADDWGRNTVDNIFSLTTSAYISTRPRNVHLELSLNSCCVVERILIRSSMTSPPCCELMVFASTRRCSFDELSRFDDFTFAKYEQAAMNGGFGLAEPLPIAYFWLSEEEEYHQLQILPQGVCCKYLYLKLLRGMRPSRLMSLRLVRVYGWSGSRAFSDTTIC</sequence>
<comment type="caution">
    <text evidence="2">The sequence shown here is derived from an EMBL/GenBank/DDBJ whole genome shotgun (WGS) entry which is preliminary data.</text>
</comment>
<reference evidence="2" key="1">
    <citation type="submission" date="2022-07" db="EMBL/GenBank/DDBJ databases">
        <title>Phylogenomic reconstructions and comparative analyses of Kickxellomycotina fungi.</title>
        <authorList>
            <person name="Reynolds N.K."/>
            <person name="Stajich J.E."/>
            <person name="Barry K."/>
            <person name="Grigoriev I.V."/>
            <person name="Crous P."/>
            <person name="Smith M.E."/>
        </authorList>
    </citation>
    <scope>NUCLEOTIDE SEQUENCE</scope>
    <source>
        <strain evidence="2">NRRL 3115</strain>
    </source>
</reference>
<proteinExistence type="predicted"/>
<evidence type="ECO:0000313" key="2">
    <source>
        <dbReference type="EMBL" id="KAJ2679075.1"/>
    </source>
</evidence>
<dbReference type="EMBL" id="JANBTW010000015">
    <property type="protein sequence ID" value="KAJ2679075.1"/>
    <property type="molecule type" value="Genomic_DNA"/>
</dbReference>